<dbReference type="AlphaFoldDB" id="A0A0C3HDT9"/>
<sequence length="59" mass="6709">MTQEVQVSLVNNVPVATGSLCLSFSKLLERPPRRATSESDFVFTREELIDIAREIWAEQ</sequence>
<proteinExistence type="predicted"/>
<gene>
    <name evidence="1" type="ORF">OIDMADRAFT_17300</name>
</gene>
<accession>A0A0C3HDT9</accession>
<reference evidence="1 2" key="1">
    <citation type="submission" date="2014-04" db="EMBL/GenBank/DDBJ databases">
        <authorList>
            <consortium name="DOE Joint Genome Institute"/>
            <person name="Kuo A."/>
            <person name="Martino E."/>
            <person name="Perotto S."/>
            <person name="Kohler A."/>
            <person name="Nagy L.G."/>
            <person name="Floudas D."/>
            <person name="Copeland A."/>
            <person name="Barry K.W."/>
            <person name="Cichocki N."/>
            <person name="Veneault-Fourrey C."/>
            <person name="LaButti K."/>
            <person name="Lindquist E.A."/>
            <person name="Lipzen A."/>
            <person name="Lundell T."/>
            <person name="Morin E."/>
            <person name="Murat C."/>
            <person name="Sun H."/>
            <person name="Tunlid A."/>
            <person name="Henrissat B."/>
            <person name="Grigoriev I.V."/>
            <person name="Hibbett D.S."/>
            <person name="Martin F."/>
            <person name="Nordberg H.P."/>
            <person name="Cantor M.N."/>
            <person name="Hua S.X."/>
        </authorList>
    </citation>
    <scope>NUCLEOTIDE SEQUENCE [LARGE SCALE GENOMIC DNA]</scope>
    <source>
        <strain evidence="1 2">Zn</strain>
    </source>
</reference>
<evidence type="ECO:0000313" key="1">
    <source>
        <dbReference type="EMBL" id="KIN06406.1"/>
    </source>
</evidence>
<dbReference type="EMBL" id="KN832871">
    <property type="protein sequence ID" value="KIN06406.1"/>
    <property type="molecule type" value="Genomic_DNA"/>
</dbReference>
<dbReference type="Proteomes" id="UP000054321">
    <property type="component" value="Unassembled WGS sequence"/>
</dbReference>
<dbReference type="HOGENOM" id="CLU_2961397_0_0_1"/>
<protein>
    <submittedName>
        <fullName evidence="1">Uncharacterized protein</fullName>
    </submittedName>
</protein>
<dbReference type="OrthoDB" id="4180362at2759"/>
<evidence type="ECO:0000313" key="2">
    <source>
        <dbReference type="Proteomes" id="UP000054321"/>
    </source>
</evidence>
<keyword evidence="2" id="KW-1185">Reference proteome</keyword>
<organism evidence="1 2">
    <name type="scientific">Oidiodendron maius (strain Zn)</name>
    <dbReference type="NCBI Taxonomy" id="913774"/>
    <lineage>
        <taxon>Eukaryota</taxon>
        <taxon>Fungi</taxon>
        <taxon>Dikarya</taxon>
        <taxon>Ascomycota</taxon>
        <taxon>Pezizomycotina</taxon>
        <taxon>Leotiomycetes</taxon>
        <taxon>Leotiomycetes incertae sedis</taxon>
        <taxon>Myxotrichaceae</taxon>
        <taxon>Oidiodendron</taxon>
    </lineage>
</organism>
<reference evidence="2" key="2">
    <citation type="submission" date="2015-01" db="EMBL/GenBank/DDBJ databases">
        <title>Evolutionary Origins and Diversification of the Mycorrhizal Mutualists.</title>
        <authorList>
            <consortium name="DOE Joint Genome Institute"/>
            <consortium name="Mycorrhizal Genomics Consortium"/>
            <person name="Kohler A."/>
            <person name="Kuo A."/>
            <person name="Nagy L.G."/>
            <person name="Floudas D."/>
            <person name="Copeland A."/>
            <person name="Barry K.W."/>
            <person name="Cichocki N."/>
            <person name="Veneault-Fourrey C."/>
            <person name="LaButti K."/>
            <person name="Lindquist E.A."/>
            <person name="Lipzen A."/>
            <person name="Lundell T."/>
            <person name="Morin E."/>
            <person name="Murat C."/>
            <person name="Riley R."/>
            <person name="Ohm R."/>
            <person name="Sun H."/>
            <person name="Tunlid A."/>
            <person name="Henrissat B."/>
            <person name="Grigoriev I.V."/>
            <person name="Hibbett D.S."/>
            <person name="Martin F."/>
        </authorList>
    </citation>
    <scope>NUCLEOTIDE SEQUENCE [LARGE SCALE GENOMIC DNA]</scope>
    <source>
        <strain evidence="2">Zn</strain>
    </source>
</reference>
<dbReference type="InParanoid" id="A0A0C3HDT9"/>
<name>A0A0C3HDT9_OIDMZ</name>